<keyword evidence="1" id="KW-0805">Transcription regulation</keyword>
<gene>
    <name evidence="5" type="ORF">GCM10010912_48110</name>
</gene>
<accession>A0A917FS65</accession>
<name>A0A917FS65_9BACL</name>
<evidence type="ECO:0000256" key="1">
    <source>
        <dbReference type="ARBA" id="ARBA00023015"/>
    </source>
</evidence>
<dbReference type="RefSeq" id="WP_189029472.1">
    <property type="nucleotide sequence ID" value="NZ_BMKR01000026.1"/>
</dbReference>
<dbReference type="InterPro" id="IPR036388">
    <property type="entry name" value="WH-like_DNA-bd_sf"/>
</dbReference>
<evidence type="ECO:0000313" key="5">
    <source>
        <dbReference type="EMBL" id="GGF97767.1"/>
    </source>
</evidence>
<dbReference type="InterPro" id="IPR001845">
    <property type="entry name" value="HTH_ArsR_DNA-bd_dom"/>
</dbReference>
<dbReference type="CDD" id="cd00090">
    <property type="entry name" value="HTH_ARSR"/>
    <property type="match status" value="1"/>
</dbReference>
<dbReference type="InterPro" id="IPR036390">
    <property type="entry name" value="WH_DNA-bd_sf"/>
</dbReference>
<reference evidence="5" key="2">
    <citation type="submission" date="2020-09" db="EMBL/GenBank/DDBJ databases">
        <authorList>
            <person name="Sun Q."/>
            <person name="Zhou Y."/>
        </authorList>
    </citation>
    <scope>NUCLEOTIDE SEQUENCE</scope>
    <source>
        <strain evidence="5">CGMCC 1.16134</strain>
    </source>
</reference>
<evidence type="ECO:0000256" key="3">
    <source>
        <dbReference type="ARBA" id="ARBA00023163"/>
    </source>
</evidence>
<dbReference type="InterPro" id="IPR051081">
    <property type="entry name" value="HTH_MetalResp_TranReg"/>
</dbReference>
<reference evidence="5" key="1">
    <citation type="journal article" date="2014" name="Int. J. Syst. Evol. Microbiol.">
        <title>Complete genome sequence of Corynebacterium casei LMG S-19264T (=DSM 44701T), isolated from a smear-ripened cheese.</title>
        <authorList>
            <consortium name="US DOE Joint Genome Institute (JGI-PGF)"/>
            <person name="Walter F."/>
            <person name="Albersmeier A."/>
            <person name="Kalinowski J."/>
            <person name="Ruckert C."/>
        </authorList>
    </citation>
    <scope>NUCLEOTIDE SEQUENCE</scope>
    <source>
        <strain evidence="5">CGMCC 1.16134</strain>
    </source>
</reference>
<dbReference type="EMBL" id="BMKR01000026">
    <property type="protein sequence ID" value="GGF97767.1"/>
    <property type="molecule type" value="Genomic_DNA"/>
</dbReference>
<dbReference type="PANTHER" id="PTHR33154">
    <property type="entry name" value="TRANSCRIPTIONAL REGULATOR, ARSR FAMILY"/>
    <property type="match status" value="1"/>
</dbReference>
<dbReference type="Proteomes" id="UP000637643">
    <property type="component" value="Unassembled WGS sequence"/>
</dbReference>
<proteinExistence type="predicted"/>
<keyword evidence="6" id="KW-1185">Reference proteome</keyword>
<organism evidence="5 6">
    <name type="scientific">Paenibacillus albidus</name>
    <dbReference type="NCBI Taxonomy" id="2041023"/>
    <lineage>
        <taxon>Bacteria</taxon>
        <taxon>Bacillati</taxon>
        <taxon>Bacillota</taxon>
        <taxon>Bacilli</taxon>
        <taxon>Bacillales</taxon>
        <taxon>Paenibacillaceae</taxon>
        <taxon>Paenibacillus</taxon>
    </lineage>
</organism>
<sequence length="127" mass="14310">MAEAQGTGDNSTLLQKKQALLNELRQSTDILKAIADPVRQDILMMFMIAKRLNVSQIVEQSPMSRPTISHHLKILKQAGIVDSRKEATEVHYWLTSENSVVTQLKRIIQAVEEIENDPAKPLDKGQH</sequence>
<dbReference type="GO" id="GO:0003677">
    <property type="term" value="F:DNA binding"/>
    <property type="evidence" value="ECO:0007669"/>
    <property type="project" value="UniProtKB-KW"/>
</dbReference>
<keyword evidence="3" id="KW-0804">Transcription</keyword>
<dbReference type="GO" id="GO:0003700">
    <property type="term" value="F:DNA-binding transcription factor activity"/>
    <property type="evidence" value="ECO:0007669"/>
    <property type="project" value="InterPro"/>
</dbReference>
<keyword evidence="2" id="KW-0238">DNA-binding</keyword>
<evidence type="ECO:0000313" key="6">
    <source>
        <dbReference type="Proteomes" id="UP000637643"/>
    </source>
</evidence>
<dbReference type="Pfam" id="PF01022">
    <property type="entry name" value="HTH_5"/>
    <property type="match status" value="1"/>
</dbReference>
<evidence type="ECO:0000259" key="4">
    <source>
        <dbReference type="PROSITE" id="PS50987"/>
    </source>
</evidence>
<feature type="domain" description="HTH arsR-type" evidence="4">
    <location>
        <begin position="21"/>
        <end position="115"/>
    </location>
</feature>
<dbReference type="Gene3D" id="1.10.10.10">
    <property type="entry name" value="Winged helix-like DNA-binding domain superfamily/Winged helix DNA-binding domain"/>
    <property type="match status" value="1"/>
</dbReference>
<dbReference type="NCBIfam" id="NF033788">
    <property type="entry name" value="HTH_metalloreg"/>
    <property type="match status" value="1"/>
</dbReference>
<dbReference type="PROSITE" id="PS50987">
    <property type="entry name" value="HTH_ARSR_2"/>
    <property type="match status" value="1"/>
</dbReference>
<dbReference type="InterPro" id="IPR011991">
    <property type="entry name" value="ArsR-like_HTH"/>
</dbReference>
<dbReference type="PANTHER" id="PTHR33154:SF33">
    <property type="entry name" value="TRANSCRIPTIONAL REPRESSOR SDPR"/>
    <property type="match status" value="1"/>
</dbReference>
<comment type="caution">
    <text evidence="5">The sequence shown here is derived from an EMBL/GenBank/DDBJ whole genome shotgun (WGS) entry which is preliminary data.</text>
</comment>
<dbReference type="AlphaFoldDB" id="A0A917FS65"/>
<evidence type="ECO:0000256" key="2">
    <source>
        <dbReference type="ARBA" id="ARBA00023125"/>
    </source>
</evidence>
<dbReference type="SUPFAM" id="SSF46785">
    <property type="entry name" value="Winged helix' DNA-binding domain"/>
    <property type="match status" value="1"/>
</dbReference>
<dbReference type="PRINTS" id="PR00778">
    <property type="entry name" value="HTHARSR"/>
</dbReference>
<protein>
    <submittedName>
        <fullName evidence="5">Transcriptional regulator</fullName>
    </submittedName>
</protein>
<dbReference type="SMART" id="SM00418">
    <property type="entry name" value="HTH_ARSR"/>
    <property type="match status" value="1"/>
</dbReference>